<protein>
    <recommendedName>
        <fullName evidence="2">GYD domain-containing protein</fullName>
    </recommendedName>
</protein>
<evidence type="ECO:0000313" key="1">
    <source>
        <dbReference type="EMBL" id="CAA9399950.1"/>
    </source>
</evidence>
<dbReference type="AlphaFoldDB" id="A0A6J4NX49"/>
<dbReference type="EMBL" id="CADCUZ010000026">
    <property type="protein sequence ID" value="CAA9399950.1"/>
    <property type="molecule type" value="Genomic_DNA"/>
</dbReference>
<proteinExistence type="predicted"/>
<evidence type="ECO:0008006" key="2">
    <source>
        <dbReference type="Google" id="ProtNLM"/>
    </source>
</evidence>
<gene>
    <name evidence="1" type="ORF">AVDCRST_MAG55-584</name>
</gene>
<accession>A0A6J4NX49</accession>
<dbReference type="Pfam" id="PF08734">
    <property type="entry name" value="GYD"/>
    <property type="match status" value="1"/>
</dbReference>
<organism evidence="1">
    <name type="scientific">uncultured Rubrobacteraceae bacterium</name>
    <dbReference type="NCBI Taxonomy" id="349277"/>
    <lineage>
        <taxon>Bacteria</taxon>
        <taxon>Bacillati</taxon>
        <taxon>Actinomycetota</taxon>
        <taxon>Rubrobacteria</taxon>
        <taxon>Rubrobacterales</taxon>
        <taxon>Rubrobacteraceae</taxon>
        <taxon>environmental samples</taxon>
    </lineage>
</organism>
<sequence length="120" mass="13181">MSLYMIQFAYTPEAKAALARVPEDRSVVFGQLVEDLGGHLNAFYNSLGDYDGVAIFEAPDEQTAHSIELAASQPGHLKETKILPLVPIKESVEAMHEASKQDYPAPKGWLDRAHSELWGG</sequence>
<reference evidence="1" key="1">
    <citation type="submission" date="2020-02" db="EMBL/GenBank/DDBJ databases">
        <authorList>
            <person name="Meier V. D."/>
        </authorList>
    </citation>
    <scope>NUCLEOTIDE SEQUENCE</scope>
    <source>
        <strain evidence="1">AVDCRST_MAG55</strain>
    </source>
</reference>
<dbReference type="InterPro" id="IPR014845">
    <property type="entry name" value="GYD/TTHA1554"/>
</dbReference>
<name>A0A6J4NX49_9ACTN</name>